<dbReference type="RefSeq" id="WP_139670531.1">
    <property type="nucleotide sequence ID" value="NZ_VDLY02000013.1"/>
</dbReference>
<evidence type="ECO:0000313" key="3">
    <source>
        <dbReference type="Proteomes" id="UP000314251"/>
    </source>
</evidence>
<protein>
    <submittedName>
        <fullName evidence="2">Uncharacterized protein</fullName>
    </submittedName>
</protein>
<evidence type="ECO:0000313" key="2">
    <source>
        <dbReference type="EMBL" id="KAB8162936.1"/>
    </source>
</evidence>
<comment type="caution">
    <text evidence="2">The sequence shown here is derived from an EMBL/GenBank/DDBJ whole genome shotgun (WGS) entry which is preliminary data.</text>
</comment>
<sequence>MADAEERPEVAAVRTAVRALEAIPDATERATAATELLRGWPELHRLVREIREHAVMTMHGQGMDWPEIGRAIGVDRSRAWRIGHGHDGKRRAGASGGDARQPEG</sequence>
<dbReference type="AlphaFoldDB" id="A0A5N6A4U0"/>
<dbReference type="Proteomes" id="UP000314251">
    <property type="component" value="Unassembled WGS sequence"/>
</dbReference>
<name>A0A5N6A4U0_9ACTN</name>
<dbReference type="EMBL" id="VDLY02000013">
    <property type="protein sequence ID" value="KAB8162936.1"/>
    <property type="molecule type" value="Genomic_DNA"/>
</dbReference>
<dbReference type="OrthoDB" id="4264908at2"/>
<evidence type="ECO:0000256" key="1">
    <source>
        <dbReference type="SAM" id="MobiDB-lite"/>
    </source>
</evidence>
<reference evidence="2" key="1">
    <citation type="submission" date="2019-10" db="EMBL/GenBank/DDBJ databases">
        <title>Nonomuraea sp. nov., isolated from Phyllanthus amarus.</title>
        <authorList>
            <person name="Klykleung N."/>
            <person name="Tanasupawat S."/>
        </authorList>
    </citation>
    <scope>NUCLEOTIDE SEQUENCE [LARGE SCALE GENOMIC DNA]</scope>
    <source>
        <strain evidence="2">3MP-10</strain>
    </source>
</reference>
<gene>
    <name evidence="2" type="ORF">FH607_020070</name>
</gene>
<proteinExistence type="predicted"/>
<feature type="region of interest" description="Disordered" evidence="1">
    <location>
        <begin position="82"/>
        <end position="104"/>
    </location>
</feature>
<accession>A0A5N6A4U0</accession>
<keyword evidence="3" id="KW-1185">Reference proteome</keyword>
<feature type="compositionally biased region" description="Basic residues" evidence="1">
    <location>
        <begin position="82"/>
        <end position="92"/>
    </location>
</feature>
<organism evidence="2 3">
    <name type="scientific">Streptomyces mimosae</name>
    <dbReference type="NCBI Taxonomy" id="2586635"/>
    <lineage>
        <taxon>Bacteria</taxon>
        <taxon>Bacillati</taxon>
        <taxon>Actinomycetota</taxon>
        <taxon>Actinomycetes</taxon>
        <taxon>Kitasatosporales</taxon>
        <taxon>Streptomycetaceae</taxon>
        <taxon>Streptomyces</taxon>
    </lineage>
</organism>